<dbReference type="Pfam" id="PF16125">
    <property type="entry name" value="DUF4837"/>
    <property type="match status" value="1"/>
</dbReference>
<keyword evidence="2" id="KW-1185">Reference proteome</keyword>
<comment type="caution">
    <text evidence="1">The sequence shown here is derived from an EMBL/GenBank/DDBJ whole genome shotgun (WGS) entry which is preliminary data.</text>
</comment>
<dbReference type="PROSITE" id="PS51257">
    <property type="entry name" value="PROKAR_LIPOPROTEIN"/>
    <property type="match status" value="1"/>
</dbReference>
<evidence type="ECO:0000313" key="1">
    <source>
        <dbReference type="EMBL" id="MCX2718526.1"/>
    </source>
</evidence>
<dbReference type="InterPro" id="IPR032286">
    <property type="entry name" value="DUF4837"/>
</dbReference>
<proteinExistence type="predicted"/>
<dbReference type="RefSeq" id="WP_266010653.1">
    <property type="nucleotide sequence ID" value="NZ_JAPFQP010000001.1"/>
</dbReference>
<accession>A0AAE3MJ44</accession>
<dbReference type="Proteomes" id="UP001207116">
    <property type="component" value="Unassembled WGS sequence"/>
</dbReference>
<gene>
    <name evidence="1" type="ORF">OO016_02830</name>
</gene>
<organism evidence="1 2">
    <name type="scientific">Lentiprolixibacter aurantiacus</name>
    <dbReference type="NCBI Taxonomy" id="2993939"/>
    <lineage>
        <taxon>Bacteria</taxon>
        <taxon>Pseudomonadati</taxon>
        <taxon>Bacteroidota</taxon>
        <taxon>Flavobacteriia</taxon>
        <taxon>Flavobacteriales</taxon>
        <taxon>Flavobacteriaceae</taxon>
        <taxon>Lentiprolixibacter</taxon>
    </lineage>
</organism>
<protein>
    <submittedName>
        <fullName evidence="1">DUF4837 family protein</fullName>
    </submittedName>
</protein>
<reference evidence="1" key="1">
    <citation type="submission" date="2022-11" db="EMBL/GenBank/DDBJ databases">
        <title>The characterization of three novel Bacteroidetes species and genomic analysis of their roles in tidal elemental geochemical cycles.</title>
        <authorList>
            <person name="Ma K.-J."/>
        </authorList>
    </citation>
    <scope>NUCLEOTIDE SEQUENCE</scope>
    <source>
        <strain evidence="1">M415</strain>
    </source>
</reference>
<evidence type="ECO:0000313" key="2">
    <source>
        <dbReference type="Proteomes" id="UP001207116"/>
    </source>
</evidence>
<sequence length="329" mass="37304">MKKVIIALFALTALLGCEEKSKKRYKPGSVGAINSLAVVMETPLWEGKVGDKVREYFAAPMVGLTWEEPLFTIEHMPQQVFTGMTRHRRSVLFVSLDSLDLAHIKTDLYASPQKVGVIKGETEEQLLANLEQGADKIIAAFKENELEEAQKRFKRSLSKDKVLENKFGIKLNVPSIYVMGKEEDNFVWIDRQIQKGTMNIIAYTMPSGSFENDSTFVRDIVRMRDSIGQKYIPGPDIPNKTTYMITEKAFAPYVFSAEIAGKKAAEVRGIWEVKNYPMAGPFLTYIINDDENDRILVLEGFTFAPATNKRDYMFELEAIMKTLSFVKPE</sequence>
<dbReference type="AlphaFoldDB" id="A0AAE3MJ44"/>
<name>A0AAE3MJ44_9FLAO</name>
<dbReference type="EMBL" id="JAPFQP010000001">
    <property type="protein sequence ID" value="MCX2718526.1"/>
    <property type="molecule type" value="Genomic_DNA"/>
</dbReference>